<evidence type="ECO:0000313" key="2">
    <source>
        <dbReference type="EMBL" id="MEA5405531.1"/>
    </source>
</evidence>
<keyword evidence="3" id="KW-1185">Reference proteome</keyword>
<accession>A0ABU5SAL6</accession>
<dbReference type="EMBL" id="JAYGIL010000037">
    <property type="protein sequence ID" value="MEA5405531.1"/>
    <property type="molecule type" value="Genomic_DNA"/>
</dbReference>
<reference evidence="2 3" key="1">
    <citation type="submission" date="2023-12" db="EMBL/GenBank/DDBJ databases">
        <title>Novel species of the genus Arcicella isolated from rivers.</title>
        <authorList>
            <person name="Lu H."/>
        </authorList>
    </citation>
    <scope>NUCLEOTIDE SEQUENCE [LARGE SCALE GENOMIC DNA]</scope>
    <source>
        <strain evidence="2 3">DC2W</strain>
    </source>
</reference>
<comment type="caution">
    <text evidence="2">The sequence shown here is derived from an EMBL/GenBank/DDBJ whole genome shotgun (WGS) entry which is preliminary data.</text>
</comment>
<sequence>MDKFNIDIFTSKLAIGSLWIVSIFLFTCGFYNIYPFVENLSNTKTWTAIVTIPVLIFSYVIGSIVIHLSKTYIFPISKTSSDEIFNFIKISQENNQYLIKRYEETQYQYDFFSATIPTCIFLGVSVVWGAIRVLSSNIVLEYTLVILGLLTVSSSFILKFVIRDLKNSLNILVKSIDTTV</sequence>
<feature type="transmembrane region" description="Helical" evidence="1">
    <location>
        <begin position="12"/>
        <end position="34"/>
    </location>
</feature>
<evidence type="ECO:0000256" key="1">
    <source>
        <dbReference type="SAM" id="Phobius"/>
    </source>
</evidence>
<keyword evidence="1" id="KW-0472">Membrane</keyword>
<organism evidence="2 3">
    <name type="scientific">Arcicella gelida</name>
    <dbReference type="NCBI Taxonomy" id="2984195"/>
    <lineage>
        <taxon>Bacteria</taxon>
        <taxon>Pseudomonadati</taxon>
        <taxon>Bacteroidota</taxon>
        <taxon>Cytophagia</taxon>
        <taxon>Cytophagales</taxon>
        <taxon>Flectobacillaceae</taxon>
        <taxon>Arcicella</taxon>
    </lineage>
</organism>
<keyword evidence="1" id="KW-0812">Transmembrane</keyword>
<feature type="transmembrane region" description="Helical" evidence="1">
    <location>
        <begin position="143"/>
        <end position="162"/>
    </location>
</feature>
<protein>
    <submittedName>
        <fullName evidence="2">Uncharacterized protein</fullName>
    </submittedName>
</protein>
<gene>
    <name evidence="2" type="ORF">VB776_21505</name>
</gene>
<dbReference type="Proteomes" id="UP001303899">
    <property type="component" value="Unassembled WGS sequence"/>
</dbReference>
<evidence type="ECO:0000313" key="3">
    <source>
        <dbReference type="Proteomes" id="UP001303899"/>
    </source>
</evidence>
<feature type="transmembrane region" description="Helical" evidence="1">
    <location>
        <begin position="46"/>
        <end position="68"/>
    </location>
</feature>
<proteinExistence type="predicted"/>
<feature type="transmembrane region" description="Helical" evidence="1">
    <location>
        <begin position="109"/>
        <end position="131"/>
    </location>
</feature>
<dbReference type="RefSeq" id="WP_323698936.1">
    <property type="nucleotide sequence ID" value="NZ_JAYGIL010000037.1"/>
</dbReference>
<keyword evidence="1" id="KW-1133">Transmembrane helix</keyword>
<name>A0ABU5SAL6_9BACT</name>